<dbReference type="GO" id="GO:0005248">
    <property type="term" value="F:voltage-gated sodium channel activity"/>
    <property type="evidence" value="ECO:0007669"/>
    <property type="project" value="TreeGrafter"/>
</dbReference>
<feature type="domain" description="EF-hand" evidence="8">
    <location>
        <begin position="420"/>
        <end position="455"/>
    </location>
</feature>
<comment type="subcellular location">
    <subcellularLocation>
        <location evidence="1">Membrane</location>
        <topology evidence="1">Multi-pass membrane protein</topology>
    </subcellularLocation>
</comment>
<dbReference type="Pfam" id="PF00520">
    <property type="entry name" value="Ion_trans"/>
    <property type="match status" value="1"/>
</dbReference>
<dbReference type="Gene3D" id="1.10.287.70">
    <property type="match status" value="1"/>
</dbReference>
<dbReference type="SUPFAM" id="SSF47473">
    <property type="entry name" value="EF-hand"/>
    <property type="match status" value="1"/>
</dbReference>
<dbReference type="InterPro" id="IPR002048">
    <property type="entry name" value="EF_hand_dom"/>
</dbReference>
<keyword evidence="3" id="KW-0106">Calcium</keyword>
<keyword evidence="5 7" id="KW-0472">Membrane</keyword>
<feature type="region of interest" description="Disordered" evidence="6">
    <location>
        <begin position="33"/>
        <end position="121"/>
    </location>
</feature>
<dbReference type="InterPro" id="IPR005821">
    <property type="entry name" value="Ion_trans_dom"/>
</dbReference>
<feature type="compositionally biased region" description="Basic and acidic residues" evidence="6">
    <location>
        <begin position="100"/>
        <end position="114"/>
    </location>
</feature>
<gene>
    <name evidence="9" type="ORF">EVOR1521_LOCUS31802</name>
</gene>
<evidence type="ECO:0000256" key="5">
    <source>
        <dbReference type="ARBA" id="ARBA00023136"/>
    </source>
</evidence>
<dbReference type="InterPro" id="IPR027359">
    <property type="entry name" value="Volt_channel_dom_sf"/>
</dbReference>
<feature type="transmembrane region" description="Helical" evidence="7">
    <location>
        <begin position="370"/>
        <end position="391"/>
    </location>
</feature>
<proteinExistence type="predicted"/>
<evidence type="ECO:0000256" key="6">
    <source>
        <dbReference type="SAM" id="MobiDB-lite"/>
    </source>
</evidence>
<dbReference type="InterPro" id="IPR018247">
    <property type="entry name" value="EF_Hand_1_Ca_BS"/>
</dbReference>
<reference evidence="9" key="1">
    <citation type="submission" date="2023-08" db="EMBL/GenBank/DDBJ databases">
        <authorList>
            <person name="Chen Y."/>
            <person name="Shah S."/>
            <person name="Dougan E. K."/>
            <person name="Thang M."/>
            <person name="Chan C."/>
        </authorList>
    </citation>
    <scope>NUCLEOTIDE SEQUENCE</scope>
</reference>
<organism evidence="9 10">
    <name type="scientific">Effrenium voratum</name>
    <dbReference type="NCBI Taxonomy" id="2562239"/>
    <lineage>
        <taxon>Eukaryota</taxon>
        <taxon>Sar</taxon>
        <taxon>Alveolata</taxon>
        <taxon>Dinophyceae</taxon>
        <taxon>Suessiales</taxon>
        <taxon>Symbiodiniaceae</taxon>
        <taxon>Effrenium</taxon>
    </lineage>
</organism>
<feature type="transmembrane region" description="Helical" evidence="7">
    <location>
        <begin position="217"/>
        <end position="243"/>
    </location>
</feature>
<dbReference type="EMBL" id="CAUJNA010003860">
    <property type="protein sequence ID" value="CAJ1411164.1"/>
    <property type="molecule type" value="Genomic_DNA"/>
</dbReference>
<keyword evidence="4 7" id="KW-1133">Transmembrane helix</keyword>
<dbReference type="PROSITE" id="PS50222">
    <property type="entry name" value="EF_HAND_2"/>
    <property type="match status" value="1"/>
</dbReference>
<evidence type="ECO:0000313" key="9">
    <source>
        <dbReference type="EMBL" id="CAJ1411164.1"/>
    </source>
</evidence>
<comment type="caution">
    <text evidence="9">The sequence shown here is derived from an EMBL/GenBank/DDBJ whole genome shotgun (WGS) entry which is preliminary data.</text>
</comment>
<dbReference type="Gene3D" id="1.20.120.350">
    <property type="entry name" value="Voltage-gated potassium channels. Chain C"/>
    <property type="match status" value="1"/>
</dbReference>
<feature type="transmembrane region" description="Helical" evidence="7">
    <location>
        <begin position="337"/>
        <end position="358"/>
    </location>
</feature>
<evidence type="ECO:0000256" key="1">
    <source>
        <dbReference type="ARBA" id="ARBA00004141"/>
    </source>
</evidence>
<evidence type="ECO:0000256" key="3">
    <source>
        <dbReference type="ARBA" id="ARBA00022837"/>
    </source>
</evidence>
<feature type="transmembrane region" description="Helical" evidence="7">
    <location>
        <begin position="141"/>
        <end position="165"/>
    </location>
</feature>
<dbReference type="InterPro" id="IPR043203">
    <property type="entry name" value="VGCC_Ca_Na"/>
</dbReference>
<name>A0AA36JSV1_9DINO</name>
<feature type="transmembrane region" description="Helical" evidence="7">
    <location>
        <begin position="185"/>
        <end position="205"/>
    </location>
</feature>
<evidence type="ECO:0000256" key="2">
    <source>
        <dbReference type="ARBA" id="ARBA00022692"/>
    </source>
</evidence>
<dbReference type="GO" id="GO:0001518">
    <property type="term" value="C:voltage-gated sodium channel complex"/>
    <property type="evidence" value="ECO:0007669"/>
    <property type="project" value="TreeGrafter"/>
</dbReference>
<dbReference type="Proteomes" id="UP001178507">
    <property type="component" value="Unassembled WGS sequence"/>
</dbReference>
<accession>A0AA36JSV1</accession>
<feature type="transmembrane region" description="Helical" evidence="7">
    <location>
        <begin position="303"/>
        <end position="325"/>
    </location>
</feature>
<dbReference type="SUPFAM" id="SSF81324">
    <property type="entry name" value="Voltage-gated potassium channels"/>
    <property type="match status" value="1"/>
</dbReference>
<keyword evidence="10" id="KW-1185">Reference proteome</keyword>
<evidence type="ECO:0000259" key="8">
    <source>
        <dbReference type="PROSITE" id="PS50222"/>
    </source>
</evidence>
<dbReference type="AlphaFoldDB" id="A0AA36JSV1"/>
<dbReference type="Gene3D" id="1.10.238.10">
    <property type="entry name" value="EF-hand"/>
    <property type="match status" value="1"/>
</dbReference>
<evidence type="ECO:0000256" key="7">
    <source>
        <dbReference type="SAM" id="Phobius"/>
    </source>
</evidence>
<dbReference type="GO" id="GO:0005509">
    <property type="term" value="F:calcium ion binding"/>
    <property type="evidence" value="ECO:0007669"/>
    <property type="project" value="InterPro"/>
</dbReference>
<dbReference type="PANTHER" id="PTHR10037">
    <property type="entry name" value="VOLTAGE-GATED CATION CHANNEL CALCIUM AND SODIUM"/>
    <property type="match status" value="1"/>
</dbReference>
<evidence type="ECO:0000256" key="4">
    <source>
        <dbReference type="ARBA" id="ARBA00022989"/>
    </source>
</evidence>
<keyword evidence="2 7" id="KW-0812">Transmembrane</keyword>
<dbReference type="InterPro" id="IPR011992">
    <property type="entry name" value="EF-hand-dom_pair"/>
</dbReference>
<dbReference type="PANTHER" id="PTHR10037:SF62">
    <property type="entry name" value="SODIUM CHANNEL PROTEIN 60E"/>
    <property type="match status" value="1"/>
</dbReference>
<sequence>MKPAAHPASDLLALLQEHQAQILEELARHRDDMERLLHKSQDPTLPMESKCARPSRHAKTPALSSPSGDVQEPDSDAVKDEFSEETSVVDADDLMMQSSSKEKLGWDEEDEAKRRQAKARSLGRSASLSASEMERANRCGWLVHVVTSSAFETMTAFLICSNALFIGIEIELSVHFTESQMPASVQVIGLIYTGAFALELLLRVLTHGCSMFWKRQWAWNLLDLFVVLCSLWELLVLVAAALFPGFKVDSISVLTSLRILRILRITRLIRGNASHGTMRFLRALRTLIHSIVYTLKEVAWAGVFQILIMYFFSLALTQGAVAYLRTNPDPDPRLSKYWGHLSASMATLFMAVTGGISWEVASDPLWEISWIHWWLFLFYVSFTVLAVLNVMTGVFCQSAIKSAQHDHELLLQNMLAEKDDHLKRIKDLFAKLDHDGSGTVTLAELEDHMSDPSVQAFFESLELSITDVWSFFKLLESNVGCDIEPDAFFEGCQRLKGYARSLDLAKLMHQTQTLGKRQVDFMNHMEEQMEQMWAKLHLQDKMRTASPAIVKRGLWLSVLMSWT</sequence>
<evidence type="ECO:0000313" key="10">
    <source>
        <dbReference type="Proteomes" id="UP001178507"/>
    </source>
</evidence>
<dbReference type="PROSITE" id="PS00018">
    <property type="entry name" value="EF_HAND_1"/>
    <property type="match status" value="1"/>
</dbReference>
<protein>
    <recommendedName>
        <fullName evidence="8">EF-hand domain-containing protein</fullName>
    </recommendedName>
</protein>